<dbReference type="PANTHER" id="PTHR44329">
    <property type="entry name" value="SERINE/THREONINE-PROTEIN KINASE TNNI3K-RELATED"/>
    <property type="match status" value="1"/>
</dbReference>
<gene>
    <name evidence="3" type="ORF">V7S43_014204</name>
</gene>
<dbReference type="PROSITE" id="PS00108">
    <property type="entry name" value="PROTEIN_KINASE_ST"/>
    <property type="match status" value="1"/>
</dbReference>
<dbReference type="SUPFAM" id="SSF56112">
    <property type="entry name" value="Protein kinase-like (PK-like)"/>
    <property type="match status" value="1"/>
</dbReference>
<dbReference type="Gene3D" id="3.30.200.20">
    <property type="entry name" value="Phosphorylase Kinase, domain 1"/>
    <property type="match status" value="1"/>
</dbReference>
<evidence type="ECO:0000256" key="1">
    <source>
        <dbReference type="SAM" id="Phobius"/>
    </source>
</evidence>
<keyword evidence="4" id="KW-1185">Reference proteome</keyword>
<dbReference type="InterPro" id="IPR008271">
    <property type="entry name" value="Ser/Thr_kinase_AS"/>
</dbReference>
<sequence>MLQAVGHANAFRRELLDSEASESFDSNLERGSGRPRFNLWLVLPLTVGFLIIVAIVWIGLCYRRPRNQRSRELIVDYPTLDLPRSEPYESYEEKASSSEGWHTLSLDSSSKPFGIHETYRVQPRIDMDQIVSRLLECTELKGKRIPIQSLHFKSTLSNGASGEVWLAQFKGHHVAVKQLLQTNDHSLKDVKDFADEIVLTASLSHPHIVSVIGVAWSNGDNLAMVMGYYPMGDLQRFLTDSGRLLSWSRDKIRIAVGIAQALRYIHEREPPIIHRDLKSKNILLTDTLEAKLIDFGVSRSRKDGFMTAGIGTPYWIAPEILQGKRYTEQADIYSFGVVLSELDTCKMPFSSVLTAEGKKPKPFQILHWVLDGVLAPAFSDECPRWIRSVGVQCLQHDPALRPTAAELTQVLWMDIRRRVYTL</sequence>
<keyword evidence="1" id="KW-1133">Transmembrane helix</keyword>
<reference evidence="3 4" key="1">
    <citation type="submission" date="2024-09" db="EMBL/GenBank/DDBJ databases">
        <title>Genome sequencing and assembly of Phytophthora oleae, isolate VK10A, causative agent of rot of olive drupes.</title>
        <authorList>
            <person name="Conti Taguali S."/>
            <person name="Riolo M."/>
            <person name="La Spada F."/>
            <person name="Cacciola S.O."/>
            <person name="Dionisio G."/>
        </authorList>
    </citation>
    <scope>NUCLEOTIDE SEQUENCE [LARGE SCALE GENOMIC DNA]</scope>
    <source>
        <strain evidence="3 4">VK10A</strain>
    </source>
</reference>
<dbReference type="EMBL" id="JBIMZQ010000039">
    <property type="protein sequence ID" value="KAL3660802.1"/>
    <property type="molecule type" value="Genomic_DNA"/>
</dbReference>
<evidence type="ECO:0000259" key="2">
    <source>
        <dbReference type="PROSITE" id="PS50011"/>
    </source>
</evidence>
<dbReference type="Proteomes" id="UP001632037">
    <property type="component" value="Unassembled WGS sequence"/>
</dbReference>
<protein>
    <recommendedName>
        <fullName evidence="2">Protein kinase domain-containing protein</fullName>
    </recommendedName>
</protein>
<dbReference type="InterPro" id="IPR000719">
    <property type="entry name" value="Prot_kinase_dom"/>
</dbReference>
<comment type="caution">
    <text evidence="3">The sequence shown here is derived from an EMBL/GenBank/DDBJ whole genome shotgun (WGS) entry which is preliminary data.</text>
</comment>
<dbReference type="InterPro" id="IPR011009">
    <property type="entry name" value="Kinase-like_dom_sf"/>
</dbReference>
<accession>A0ABD3F476</accession>
<dbReference type="AlphaFoldDB" id="A0ABD3F476"/>
<dbReference type="InterPro" id="IPR051681">
    <property type="entry name" value="Ser/Thr_Kinases-Pseudokinases"/>
</dbReference>
<feature type="domain" description="Protein kinase" evidence="2">
    <location>
        <begin position="150"/>
        <end position="413"/>
    </location>
</feature>
<dbReference type="Gene3D" id="1.10.510.10">
    <property type="entry name" value="Transferase(Phosphotransferase) domain 1"/>
    <property type="match status" value="1"/>
</dbReference>
<keyword evidence="1" id="KW-0472">Membrane</keyword>
<organism evidence="3 4">
    <name type="scientific">Phytophthora oleae</name>
    <dbReference type="NCBI Taxonomy" id="2107226"/>
    <lineage>
        <taxon>Eukaryota</taxon>
        <taxon>Sar</taxon>
        <taxon>Stramenopiles</taxon>
        <taxon>Oomycota</taxon>
        <taxon>Peronosporomycetes</taxon>
        <taxon>Peronosporales</taxon>
        <taxon>Peronosporaceae</taxon>
        <taxon>Phytophthora</taxon>
    </lineage>
</organism>
<evidence type="ECO:0000313" key="3">
    <source>
        <dbReference type="EMBL" id="KAL3660802.1"/>
    </source>
</evidence>
<dbReference type="SMART" id="SM00220">
    <property type="entry name" value="S_TKc"/>
    <property type="match status" value="1"/>
</dbReference>
<feature type="transmembrane region" description="Helical" evidence="1">
    <location>
        <begin position="37"/>
        <end position="62"/>
    </location>
</feature>
<dbReference type="Pfam" id="PF00069">
    <property type="entry name" value="Pkinase"/>
    <property type="match status" value="1"/>
</dbReference>
<dbReference type="PANTHER" id="PTHR44329:SF214">
    <property type="entry name" value="PROTEIN KINASE DOMAIN-CONTAINING PROTEIN"/>
    <property type="match status" value="1"/>
</dbReference>
<dbReference type="PROSITE" id="PS50011">
    <property type="entry name" value="PROTEIN_KINASE_DOM"/>
    <property type="match status" value="1"/>
</dbReference>
<proteinExistence type="predicted"/>
<keyword evidence="1" id="KW-0812">Transmembrane</keyword>
<evidence type="ECO:0000313" key="4">
    <source>
        <dbReference type="Proteomes" id="UP001632037"/>
    </source>
</evidence>
<name>A0ABD3F476_9STRA</name>